<dbReference type="PANTHER" id="PTHR11552">
    <property type="entry name" value="GLUCOSE-METHANOL-CHOLINE GMC OXIDOREDUCTASE"/>
    <property type="match status" value="1"/>
</dbReference>
<keyword evidence="4 5" id="KW-0274">FAD</keyword>
<dbReference type="InterPro" id="IPR000172">
    <property type="entry name" value="GMC_OxRdtase_N"/>
</dbReference>
<reference evidence="7 8" key="1">
    <citation type="journal article" date="2024" name="Chem. Sci.">
        <title>Discovery of megapolipeptins by genome mining of a Burkholderiales bacteria collection.</title>
        <authorList>
            <person name="Paulo B.S."/>
            <person name="Recchia M.J.J."/>
            <person name="Lee S."/>
            <person name="Fergusson C.H."/>
            <person name="Romanowski S.B."/>
            <person name="Hernandez A."/>
            <person name="Krull N."/>
            <person name="Liu D.Y."/>
            <person name="Cavanagh H."/>
            <person name="Bos A."/>
            <person name="Gray C.A."/>
            <person name="Murphy B.T."/>
            <person name="Linington R.G."/>
            <person name="Eustaquio A.S."/>
        </authorList>
    </citation>
    <scope>NUCLEOTIDE SEQUENCE [LARGE SCALE GENOMIC DNA]</scope>
    <source>
        <strain evidence="7 8">RL16-012-BIC-B</strain>
    </source>
</reference>
<comment type="cofactor">
    <cofactor evidence="1">
        <name>FAD</name>
        <dbReference type="ChEBI" id="CHEBI:57692"/>
    </cofactor>
</comment>
<evidence type="ECO:0000256" key="4">
    <source>
        <dbReference type="ARBA" id="ARBA00022827"/>
    </source>
</evidence>
<evidence type="ECO:0000256" key="2">
    <source>
        <dbReference type="ARBA" id="ARBA00010790"/>
    </source>
</evidence>
<proteinExistence type="inferred from homology"/>
<dbReference type="Pfam" id="PF00732">
    <property type="entry name" value="GMC_oxred_N"/>
    <property type="match status" value="1"/>
</dbReference>
<dbReference type="InterPro" id="IPR006311">
    <property type="entry name" value="TAT_signal"/>
</dbReference>
<comment type="similarity">
    <text evidence="2 5">Belongs to the GMC oxidoreductase family.</text>
</comment>
<dbReference type="InterPro" id="IPR036188">
    <property type="entry name" value="FAD/NAD-bd_sf"/>
</dbReference>
<sequence length="575" mass="62896">MIKEKDDFSDKPNRLAALDLALLLGRIDRRTFIRLCVSAGMSAASATVIAAESSAAFSNQLERARSLESRYDYIICGAGSSGCVVASRLAADPRVKVLLLEAGGSDEAPGLVDPGIWFTNIGSPTDWDYRSEPTEALNQRSVVVPMGRALGGGSSINAMVWARGHKNDFEFWAKESGDRNWGYDHVLSIYKRIENWQGTPDPARRGTGGVVWIEQLKDPSPVATMAQKAAARIGIPAFDDMNGEMMECEGGSAMPNVIIKEGRRHNMFSAYLRPMLTRPNLTVLSGAFVSKVLLRGDDADGIEFKWRDQLHRIQAGKLVLSMGAINTAKVLMLSGIGDQNALKKSEISSHHHLPGVGENYQDHPIVEGCIWEYKTPLAPRNNAAEWTFFWKSRQELAEPDLQPFLLEIPVAGERMHKLYRMPENGFVIAPGLVRPRSRGTVQLRSSDPKASPLVQPNFLQHPDDIEALTRGVELCREIGNSAEMRDLVKQEVSPGAVSKAEVATLLRNAAESYGHSTGTCRMGTDKMSVVDSNLAVHGLKNLYVADGSIMPRVTTGNTMAPCVIIGERMAEILTS</sequence>
<dbReference type="SUPFAM" id="SSF51905">
    <property type="entry name" value="FAD/NAD(P)-binding domain"/>
    <property type="match status" value="1"/>
</dbReference>
<keyword evidence="8" id="KW-1185">Reference proteome</keyword>
<dbReference type="InterPro" id="IPR007867">
    <property type="entry name" value="GMC_OxRtase_C"/>
</dbReference>
<accession>A0ABW8ZWV7</accession>
<dbReference type="Proteomes" id="UP001629249">
    <property type="component" value="Unassembled WGS sequence"/>
</dbReference>
<evidence type="ECO:0000256" key="1">
    <source>
        <dbReference type="ARBA" id="ARBA00001974"/>
    </source>
</evidence>
<evidence type="ECO:0000259" key="6">
    <source>
        <dbReference type="PROSITE" id="PS00623"/>
    </source>
</evidence>
<dbReference type="PROSITE" id="PS51318">
    <property type="entry name" value="TAT"/>
    <property type="match status" value="1"/>
</dbReference>
<dbReference type="SUPFAM" id="SSF54373">
    <property type="entry name" value="FAD-linked reductases, C-terminal domain"/>
    <property type="match status" value="1"/>
</dbReference>
<dbReference type="Gene3D" id="3.50.50.60">
    <property type="entry name" value="FAD/NAD(P)-binding domain"/>
    <property type="match status" value="1"/>
</dbReference>
<dbReference type="EMBL" id="JAQQFN010000023">
    <property type="protein sequence ID" value="MFL9886696.1"/>
    <property type="molecule type" value="Genomic_DNA"/>
</dbReference>
<dbReference type="PIRSF" id="PIRSF000137">
    <property type="entry name" value="Alcohol_oxidase"/>
    <property type="match status" value="1"/>
</dbReference>
<gene>
    <name evidence="7" type="ORF">PQR66_26880</name>
</gene>
<evidence type="ECO:0000313" key="8">
    <source>
        <dbReference type="Proteomes" id="UP001629249"/>
    </source>
</evidence>
<name>A0ABW8ZWV7_9BURK</name>
<dbReference type="InterPro" id="IPR012132">
    <property type="entry name" value="GMC_OxRdtase"/>
</dbReference>
<dbReference type="RefSeq" id="WP_408330399.1">
    <property type="nucleotide sequence ID" value="NZ_JAQQFH010000015.1"/>
</dbReference>
<evidence type="ECO:0000256" key="3">
    <source>
        <dbReference type="ARBA" id="ARBA00022630"/>
    </source>
</evidence>
<evidence type="ECO:0000256" key="5">
    <source>
        <dbReference type="RuleBase" id="RU003968"/>
    </source>
</evidence>
<protein>
    <submittedName>
        <fullName evidence="7">GMC family oxidoreductase N-terminal domain-containing protein</fullName>
    </submittedName>
</protein>
<dbReference type="Pfam" id="PF05199">
    <property type="entry name" value="GMC_oxred_C"/>
    <property type="match status" value="1"/>
</dbReference>
<comment type="caution">
    <text evidence="7">The sequence shown here is derived from an EMBL/GenBank/DDBJ whole genome shotgun (WGS) entry which is preliminary data.</text>
</comment>
<dbReference type="PANTHER" id="PTHR11552:SF147">
    <property type="entry name" value="CHOLINE DEHYDROGENASE, MITOCHONDRIAL"/>
    <property type="match status" value="1"/>
</dbReference>
<organism evidence="7 8">
    <name type="scientific">Paraburkholderia agricolaris</name>
    <dbReference type="NCBI Taxonomy" id="2152888"/>
    <lineage>
        <taxon>Bacteria</taxon>
        <taxon>Pseudomonadati</taxon>
        <taxon>Pseudomonadota</taxon>
        <taxon>Betaproteobacteria</taxon>
        <taxon>Burkholderiales</taxon>
        <taxon>Burkholderiaceae</taxon>
        <taxon>Paraburkholderia</taxon>
    </lineage>
</organism>
<feature type="domain" description="Glucose-methanol-choline oxidoreductase N-terminal" evidence="6">
    <location>
        <begin position="147"/>
        <end position="170"/>
    </location>
</feature>
<evidence type="ECO:0000313" key="7">
    <source>
        <dbReference type="EMBL" id="MFL9886696.1"/>
    </source>
</evidence>
<dbReference type="Gene3D" id="3.30.560.10">
    <property type="entry name" value="Glucose Oxidase, domain 3"/>
    <property type="match status" value="1"/>
</dbReference>
<keyword evidence="3 5" id="KW-0285">Flavoprotein</keyword>
<dbReference type="PROSITE" id="PS00623">
    <property type="entry name" value="GMC_OXRED_1"/>
    <property type="match status" value="1"/>
</dbReference>